<reference evidence="2 3" key="1">
    <citation type="journal article" date="2013" name="Genome Announc.">
        <title>Draft Genome Sequence of the Cellulolytic, Mesophilic, Anaerobic Bacterium Clostridium termitidis Strain CT1112 (DSM 5398).</title>
        <authorList>
            <person name="Lal S."/>
            <person name="Ramachandran U."/>
            <person name="Zhang X."/>
            <person name="Munir R."/>
            <person name="Sparling R."/>
            <person name="Levin D.B."/>
        </authorList>
    </citation>
    <scope>NUCLEOTIDE SEQUENCE [LARGE SCALE GENOMIC DNA]</scope>
    <source>
        <strain evidence="2 3">CT1112</strain>
    </source>
</reference>
<dbReference type="AlphaFoldDB" id="S0FTX9"/>
<organism evidence="2 3">
    <name type="scientific">Ruminiclostridium cellobioparum subsp. termitidis CT1112</name>
    <dbReference type="NCBI Taxonomy" id="1195236"/>
    <lineage>
        <taxon>Bacteria</taxon>
        <taxon>Bacillati</taxon>
        <taxon>Bacillota</taxon>
        <taxon>Clostridia</taxon>
        <taxon>Eubacteriales</taxon>
        <taxon>Oscillospiraceae</taxon>
        <taxon>Ruminiclostridium</taxon>
    </lineage>
</organism>
<keyword evidence="1" id="KW-0812">Transmembrane</keyword>
<feature type="transmembrane region" description="Helical" evidence="1">
    <location>
        <begin position="12"/>
        <end position="34"/>
    </location>
</feature>
<dbReference type="PATRIC" id="fig|1195236.3.peg.1536"/>
<proteinExistence type="predicted"/>
<dbReference type="Proteomes" id="UP000014155">
    <property type="component" value="Unassembled WGS sequence"/>
</dbReference>
<feature type="transmembrane region" description="Helical" evidence="1">
    <location>
        <begin position="209"/>
        <end position="230"/>
    </location>
</feature>
<feature type="transmembrane region" description="Helical" evidence="1">
    <location>
        <begin position="167"/>
        <end position="189"/>
    </location>
</feature>
<gene>
    <name evidence="2" type="ORF">CTER_1229</name>
</gene>
<keyword evidence="1" id="KW-0472">Membrane</keyword>
<accession>S0FTX9</accession>
<keyword evidence="3" id="KW-1185">Reference proteome</keyword>
<feature type="transmembrane region" description="Helical" evidence="1">
    <location>
        <begin position="54"/>
        <end position="72"/>
    </location>
</feature>
<protein>
    <recommendedName>
        <fullName evidence="4">ABC-2 family transporter protein</fullName>
    </recommendedName>
</protein>
<sequence length="237" mass="26599">MYKLLNLEFRKLKGTFLLLLVPVTFLIPLILVLIQYASGPKASLPDIITKSSVFIQMISFACIVISGCYITTREYKSNMLPYLAVTPNSMVRVLFCKLILLFMETFVLQLAIFGALFCVNTVVDGFDGDIAVRFLVSGVLSALFLGCLIPAIIFIALWRQSFAGSSIIFLVLFMLTFPFTFMSYGYIFPHLVPIILVSKYLGYERYTRMGYGPGILILAGTFAAFSYLSVRCIKKKE</sequence>
<comment type="caution">
    <text evidence="2">The sequence shown here is derived from an EMBL/GenBank/DDBJ whole genome shotgun (WGS) entry which is preliminary data.</text>
</comment>
<dbReference type="STRING" id="1195236.CTER_1229"/>
<name>S0FTX9_RUMCE</name>
<feature type="transmembrane region" description="Helical" evidence="1">
    <location>
        <begin position="134"/>
        <end position="158"/>
    </location>
</feature>
<dbReference type="Pfam" id="PF12730">
    <property type="entry name" value="ABC2_membrane_4"/>
    <property type="match status" value="1"/>
</dbReference>
<dbReference type="RefSeq" id="WP_004624890.1">
    <property type="nucleotide sequence ID" value="NZ_AORV01000026.1"/>
</dbReference>
<feature type="transmembrane region" description="Helical" evidence="1">
    <location>
        <begin position="93"/>
        <end position="122"/>
    </location>
</feature>
<evidence type="ECO:0000313" key="3">
    <source>
        <dbReference type="Proteomes" id="UP000014155"/>
    </source>
</evidence>
<evidence type="ECO:0000313" key="2">
    <source>
        <dbReference type="EMBL" id="EMS72634.1"/>
    </source>
</evidence>
<evidence type="ECO:0000256" key="1">
    <source>
        <dbReference type="SAM" id="Phobius"/>
    </source>
</evidence>
<evidence type="ECO:0008006" key="4">
    <source>
        <dbReference type="Google" id="ProtNLM"/>
    </source>
</evidence>
<keyword evidence="1" id="KW-1133">Transmembrane helix</keyword>
<dbReference type="EMBL" id="AORV01000026">
    <property type="protein sequence ID" value="EMS72634.1"/>
    <property type="molecule type" value="Genomic_DNA"/>
</dbReference>